<comment type="caution">
    <text evidence="1">The sequence shown here is derived from an EMBL/GenBank/DDBJ whole genome shotgun (WGS) entry which is preliminary data.</text>
</comment>
<dbReference type="EMBL" id="MU865387">
    <property type="protein sequence ID" value="KAK4224654.1"/>
    <property type="molecule type" value="Genomic_DNA"/>
</dbReference>
<organism evidence="1 2">
    <name type="scientific">Podospora fimiseda</name>
    <dbReference type="NCBI Taxonomy" id="252190"/>
    <lineage>
        <taxon>Eukaryota</taxon>
        <taxon>Fungi</taxon>
        <taxon>Dikarya</taxon>
        <taxon>Ascomycota</taxon>
        <taxon>Pezizomycotina</taxon>
        <taxon>Sordariomycetes</taxon>
        <taxon>Sordariomycetidae</taxon>
        <taxon>Sordariales</taxon>
        <taxon>Podosporaceae</taxon>
        <taxon>Podospora</taxon>
    </lineage>
</organism>
<gene>
    <name evidence="1" type="ORF">QBC38DRAFT_348218</name>
</gene>
<name>A0AAN7BJZ6_9PEZI</name>
<sequence>LPADDTNSSVWSSIPEFEHLVAVGPKAVPIVLDEIAWNIDDPHAVFLYNSLEKDPEYKVDANLDQQEQATAILSNFIRGRIIRNALLDWAEYCSFVNSSTSTSYTSCEDHENLVKIGAAIFPHLMIR</sequence>
<keyword evidence="2" id="KW-1185">Reference proteome</keyword>
<protein>
    <submittedName>
        <fullName evidence="1">Uncharacterized protein</fullName>
    </submittedName>
</protein>
<proteinExistence type="predicted"/>
<evidence type="ECO:0000313" key="1">
    <source>
        <dbReference type="EMBL" id="KAK4224654.1"/>
    </source>
</evidence>
<reference evidence="1" key="2">
    <citation type="submission" date="2023-05" db="EMBL/GenBank/DDBJ databases">
        <authorList>
            <consortium name="Lawrence Berkeley National Laboratory"/>
            <person name="Steindorff A."/>
            <person name="Hensen N."/>
            <person name="Bonometti L."/>
            <person name="Westerberg I."/>
            <person name="Brannstrom I.O."/>
            <person name="Guillou S."/>
            <person name="Cros-Aarteil S."/>
            <person name="Calhoun S."/>
            <person name="Haridas S."/>
            <person name="Kuo A."/>
            <person name="Mondo S."/>
            <person name="Pangilinan J."/>
            <person name="Riley R."/>
            <person name="Labutti K."/>
            <person name="Andreopoulos B."/>
            <person name="Lipzen A."/>
            <person name="Chen C."/>
            <person name="Yanf M."/>
            <person name="Daum C."/>
            <person name="Ng V."/>
            <person name="Clum A."/>
            <person name="Ohm R."/>
            <person name="Martin F."/>
            <person name="Silar P."/>
            <person name="Natvig D."/>
            <person name="Lalanne C."/>
            <person name="Gautier V."/>
            <person name="Ament-Velasquez S.L."/>
            <person name="Kruys A."/>
            <person name="Hutchinson M.I."/>
            <person name="Powell A.J."/>
            <person name="Barry K."/>
            <person name="Miller A.N."/>
            <person name="Grigoriev I.V."/>
            <person name="Debuchy R."/>
            <person name="Gladieux P."/>
            <person name="Thoren M.H."/>
            <person name="Johannesson H."/>
        </authorList>
    </citation>
    <scope>NUCLEOTIDE SEQUENCE</scope>
    <source>
        <strain evidence="1">CBS 990.96</strain>
    </source>
</reference>
<reference evidence="1" key="1">
    <citation type="journal article" date="2023" name="Mol. Phylogenet. Evol.">
        <title>Genome-scale phylogeny and comparative genomics of the fungal order Sordariales.</title>
        <authorList>
            <person name="Hensen N."/>
            <person name="Bonometti L."/>
            <person name="Westerberg I."/>
            <person name="Brannstrom I.O."/>
            <person name="Guillou S."/>
            <person name="Cros-Aarteil S."/>
            <person name="Calhoun S."/>
            <person name="Haridas S."/>
            <person name="Kuo A."/>
            <person name="Mondo S."/>
            <person name="Pangilinan J."/>
            <person name="Riley R."/>
            <person name="LaButti K."/>
            <person name="Andreopoulos B."/>
            <person name="Lipzen A."/>
            <person name="Chen C."/>
            <person name="Yan M."/>
            <person name="Daum C."/>
            <person name="Ng V."/>
            <person name="Clum A."/>
            <person name="Steindorff A."/>
            <person name="Ohm R.A."/>
            <person name="Martin F."/>
            <person name="Silar P."/>
            <person name="Natvig D.O."/>
            <person name="Lalanne C."/>
            <person name="Gautier V."/>
            <person name="Ament-Velasquez S.L."/>
            <person name="Kruys A."/>
            <person name="Hutchinson M.I."/>
            <person name="Powell A.J."/>
            <person name="Barry K."/>
            <person name="Miller A.N."/>
            <person name="Grigoriev I.V."/>
            <person name="Debuchy R."/>
            <person name="Gladieux P."/>
            <person name="Hiltunen Thoren M."/>
            <person name="Johannesson H."/>
        </authorList>
    </citation>
    <scope>NUCLEOTIDE SEQUENCE</scope>
    <source>
        <strain evidence="1">CBS 990.96</strain>
    </source>
</reference>
<feature type="non-terminal residue" evidence="1">
    <location>
        <position position="1"/>
    </location>
</feature>
<feature type="non-terminal residue" evidence="1">
    <location>
        <position position="127"/>
    </location>
</feature>
<accession>A0AAN7BJZ6</accession>
<dbReference type="Proteomes" id="UP001301958">
    <property type="component" value="Unassembled WGS sequence"/>
</dbReference>
<dbReference type="AlphaFoldDB" id="A0AAN7BJZ6"/>
<evidence type="ECO:0000313" key="2">
    <source>
        <dbReference type="Proteomes" id="UP001301958"/>
    </source>
</evidence>